<dbReference type="HAMAP" id="MF_00658">
    <property type="entry name" value="23SrRNA_methyltr_H"/>
    <property type="match status" value="1"/>
</dbReference>
<evidence type="ECO:0000313" key="7">
    <source>
        <dbReference type="Proteomes" id="UP000324996"/>
    </source>
</evidence>
<comment type="function">
    <text evidence="5">Specifically methylates the pseudouridine at position 1915 (m3Psi1915) in 23S rRNA.</text>
</comment>
<dbReference type="InterPro" id="IPR029026">
    <property type="entry name" value="tRNA_m1G_MTases_N"/>
</dbReference>
<dbReference type="Gene3D" id="3.40.1280.10">
    <property type="match status" value="1"/>
</dbReference>
<dbReference type="InterPro" id="IPR029028">
    <property type="entry name" value="Alpha/beta_knot_MTases"/>
</dbReference>
<dbReference type="GO" id="GO:0070038">
    <property type="term" value="F:rRNA (pseudouridine-N3-)-methyltransferase activity"/>
    <property type="evidence" value="ECO:0007669"/>
    <property type="project" value="UniProtKB-UniRule"/>
</dbReference>
<keyword evidence="5" id="KW-0963">Cytoplasm</keyword>
<feature type="binding site" evidence="5">
    <location>
        <position position="99"/>
    </location>
    <ligand>
        <name>S-adenosyl-L-methionine</name>
        <dbReference type="ChEBI" id="CHEBI:59789"/>
    </ligand>
</feature>
<comment type="catalytic activity">
    <reaction evidence="5">
        <text>pseudouridine(1915) in 23S rRNA + S-adenosyl-L-methionine = N(3)-methylpseudouridine(1915) in 23S rRNA + S-adenosyl-L-homocysteine + H(+)</text>
        <dbReference type="Rhea" id="RHEA:42752"/>
        <dbReference type="Rhea" id="RHEA-COMP:10221"/>
        <dbReference type="Rhea" id="RHEA-COMP:10222"/>
        <dbReference type="ChEBI" id="CHEBI:15378"/>
        <dbReference type="ChEBI" id="CHEBI:57856"/>
        <dbReference type="ChEBI" id="CHEBI:59789"/>
        <dbReference type="ChEBI" id="CHEBI:65314"/>
        <dbReference type="ChEBI" id="CHEBI:74486"/>
        <dbReference type="EC" id="2.1.1.177"/>
    </reaction>
</comment>
<accession>A0A5A7N3W8</accession>
<evidence type="ECO:0000256" key="4">
    <source>
        <dbReference type="ARBA" id="ARBA00038303"/>
    </source>
</evidence>
<gene>
    <name evidence="5 6" type="primary">rlmH</name>
    <name evidence="6" type="ORF">JCM17846_00770</name>
</gene>
<organism evidence="6 7">
    <name type="scientific">Iodidimonas nitroreducens</name>
    <dbReference type="NCBI Taxonomy" id="1236968"/>
    <lineage>
        <taxon>Bacteria</taxon>
        <taxon>Pseudomonadati</taxon>
        <taxon>Pseudomonadota</taxon>
        <taxon>Alphaproteobacteria</taxon>
        <taxon>Iodidimonadales</taxon>
        <taxon>Iodidimonadaceae</taxon>
        <taxon>Iodidimonas</taxon>
    </lineage>
</organism>
<evidence type="ECO:0000313" key="6">
    <source>
        <dbReference type="EMBL" id="GER02395.1"/>
    </source>
</evidence>
<feature type="binding site" evidence="5">
    <location>
        <position position="68"/>
    </location>
    <ligand>
        <name>S-adenosyl-L-methionine</name>
        <dbReference type="ChEBI" id="CHEBI:59789"/>
    </ligand>
</feature>
<keyword evidence="2 5" id="KW-0808">Transferase</keyword>
<dbReference type="PIRSF" id="PIRSF004505">
    <property type="entry name" value="MT_bac"/>
    <property type="match status" value="1"/>
</dbReference>
<keyword evidence="5" id="KW-0698">rRNA processing</keyword>
<proteinExistence type="inferred from homology"/>
<dbReference type="Proteomes" id="UP000324996">
    <property type="component" value="Unassembled WGS sequence"/>
</dbReference>
<dbReference type="SUPFAM" id="SSF75217">
    <property type="entry name" value="alpha/beta knot"/>
    <property type="match status" value="1"/>
</dbReference>
<comment type="subcellular location">
    <subcellularLocation>
        <location evidence="5">Cytoplasm</location>
    </subcellularLocation>
</comment>
<protein>
    <recommendedName>
        <fullName evidence="5">Ribosomal RNA large subunit methyltransferase H</fullName>
        <ecNumber evidence="5">2.1.1.177</ecNumber>
    </recommendedName>
    <alternativeName>
        <fullName evidence="5">23S rRNA (pseudouridine1915-N3)-methyltransferase</fullName>
    </alternativeName>
    <alternativeName>
        <fullName evidence="5">23S rRNA m3Psi1915 methyltransferase</fullName>
    </alternativeName>
    <alternativeName>
        <fullName evidence="5">rRNA (pseudouridine-N3-)-methyltransferase RlmH</fullName>
    </alternativeName>
</protein>
<dbReference type="PANTHER" id="PTHR33603:SF1">
    <property type="entry name" value="RIBOSOMAL RNA LARGE SUBUNIT METHYLTRANSFERASE H"/>
    <property type="match status" value="1"/>
</dbReference>
<dbReference type="EC" id="2.1.1.177" evidence="5"/>
<name>A0A5A7N3W8_9PROT</name>
<evidence type="ECO:0000256" key="1">
    <source>
        <dbReference type="ARBA" id="ARBA00022603"/>
    </source>
</evidence>
<keyword evidence="7" id="KW-1185">Reference proteome</keyword>
<comment type="caution">
    <text evidence="6">The sequence shown here is derived from an EMBL/GenBank/DDBJ whole genome shotgun (WGS) entry which is preliminary data.</text>
</comment>
<dbReference type="AlphaFoldDB" id="A0A5A7N3W8"/>
<reference evidence="6 7" key="1">
    <citation type="submission" date="2019-09" db="EMBL/GenBank/DDBJ databases">
        <title>NBRP : Genome information of microbial organism related human and environment.</title>
        <authorList>
            <person name="Hattori M."/>
            <person name="Oshima K."/>
            <person name="Inaba H."/>
            <person name="Suda W."/>
            <person name="Sakamoto M."/>
            <person name="Iino T."/>
            <person name="Kitahara M."/>
            <person name="Oshida Y."/>
            <person name="Iida T."/>
            <person name="Kudo T."/>
            <person name="Itoh T."/>
            <person name="Ohkuma M."/>
        </authorList>
    </citation>
    <scope>NUCLEOTIDE SEQUENCE [LARGE SCALE GENOMIC DNA]</scope>
    <source>
        <strain evidence="6 7">Q-1</strain>
    </source>
</reference>
<evidence type="ECO:0000256" key="3">
    <source>
        <dbReference type="ARBA" id="ARBA00022691"/>
    </source>
</evidence>
<dbReference type="Pfam" id="PF02590">
    <property type="entry name" value="SPOUT_MTase"/>
    <property type="match status" value="1"/>
</dbReference>
<dbReference type="EMBL" id="BKCN01000001">
    <property type="protein sequence ID" value="GER02395.1"/>
    <property type="molecule type" value="Genomic_DNA"/>
</dbReference>
<dbReference type="InterPro" id="IPR003742">
    <property type="entry name" value="RlmH-like"/>
</dbReference>
<evidence type="ECO:0000256" key="2">
    <source>
        <dbReference type="ARBA" id="ARBA00022679"/>
    </source>
</evidence>
<sequence>MALTIYAVGKAGRRPEAQLARAYLDRLPFGADIHEVEERKPLSVAERKHREGEKILAALPANAFLILLDEQGPDLTSLGFAQKLEGWRQQGRPLAFAIGGADGHGEAMRARADALLSLSKMTWPHMLVRVMLAEQIYRAVSISAGHPYHRE</sequence>
<dbReference type="GO" id="GO:0005737">
    <property type="term" value="C:cytoplasm"/>
    <property type="evidence" value="ECO:0007669"/>
    <property type="project" value="UniProtKB-SubCell"/>
</dbReference>
<keyword evidence="1 5" id="KW-0489">Methyltransferase</keyword>
<feature type="binding site" evidence="5">
    <location>
        <begin position="118"/>
        <end position="123"/>
    </location>
    <ligand>
        <name>S-adenosyl-L-methionine</name>
        <dbReference type="ChEBI" id="CHEBI:59789"/>
    </ligand>
</feature>
<comment type="subunit">
    <text evidence="5">Homodimer.</text>
</comment>
<dbReference type="CDD" id="cd18081">
    <property type="entry name" value="RlmH-like"/>
    <property type="match status" value="1"/>
</dbReference>
<dbReference type="PANTHER" id="PTHR33603">
    <property type="entry name" value="METHYLTRANSFERASE"/>
    <property type="match status" value="1"/>
</dbReference>
<keyword evidence="3 5" id="KW-0949">S-adenosyl-L-methionine</keyword>
<comment type="similarity">
    <text evidence="4 5">Belongs to the RNA methyltransferase RlmH family.</text>
</comment>
<evidence type="ECO:0000256" key="5">
    <source>
        <dbReference type="HAMAP-Rule" id="MF_00658"/>
    </source>
</evidence>
<dbReference type="RefSeq" id="WP_042088298.1">
    <property type="nucleotide sequence ID" value="NZ_BKCN01000001.1"/>
</dbReference>